<dbReference type="InterPro" id="IPR036396">
    <property type="entry name" value="Cyt_P450_sf"/>
</dbReference>
<dbReference type="GO" id="GO:0005506">
    <property type="term" value="F:iron ion binding"/>
    <property type="evidence" value="ECO:0007669"/>
    <property type="project" value="InterPro"/>
</dbReference>
<proteinExistence type="inferred from homology"/>
<evidence type="ECO:0000256" key="3">
    <source>
        <dbReference type="ARBA" id="ARBA00022617"/>
    </source>
</evidence>
<dbReference type="EMBL" id="CAJOAX010012702">
    <property type="protein sequence ID" value="CAF4117091.1"/>
    <property type="molecule type" value="Genomic_DNA"/>
</dbReference>
<dbReference type="SUPFAM" id="SSF48264">
    <property type="entry name" value="Cytochrome P450"/>
    <property type="match status" value="1"/>
</dbReference>
<evidence type="ECO:0000256" key="5">
    <source>
        <dbReference type="ARBA" id="ARBA00023002"/>
    </source>
</evidence>
<evidence type="ECO:0000256" key="4">
    <source>
        <dbReference type="ARBA" id="ARBA00022723"/>
    </source>
</evidence>
<protein>
    <recommendedName>
        <fullName evidence="10">Cytochrome P450</fullName>
    </recommendedName>
</protein>
<reference evidence="8" key="1">
    <citation type="submission" date="2021-02" db="EMBL/GenBank/DDBJ databases">
        <authorList>
            <person name="Nowell W R."/>
        </authorList>
    </citation>
    <scope>NUCLEOTIDE SEQUENCE</scope>
</reference>
<evidence type="ECO:0000313" key="9">
    <source>
        <dbReference type="Proteomes" id="UP000663823"/>
    </source>
</evidence>
<comment type="cofactor">
    <cofactor evidence="1">
        <name>heme</name>
        <dbReference type="ChEBI" id="CHEBI:30413"/>
    </cofactor>
</comment>
<dbReference type="InterPro" id="IPR002402">
    <property type="entry name" value="Cyt_P450_E_grp-II"/>
</dbReference>
<dbReference type="GO" id="GO:0020037">
    <property type="term" value="F:heme binding"/>
    <property type="evidence" value="ECO:0007669"/>
    <property type="project" value="InterPro"/>
</dbReference>
<comment type="caution">
    <text evidence="8">The sequence shown here is derived from an EMBL/GenBank/DDBJ whole genome shotgun (WGS) entry which is preliminary data.</text>
</comment>
<sequence>MFLVLLCIPVLILLITLAAIYFKLIRPGRRIYDIFRAQRINCEPFVPLFGQIYDFHRYQQADMRIAYHDDLIRKHGNVYLFSVGPAVHLVINEPDMLADVLRRNNAQNYVKPQIITNMLKPLIGKHNLLITEDNEHERGRRMLNPAFYHANLKLMISIIVDRTIKCIDSLSNKSNFHQKSQQQVDLQILFNRLTLSVIVSCAFGSDFEINAYAKHVMCRVFNEMFDAIMYRGLHQALVFVVAGSETTGNLMVWLFYILMTHEDVLQACREEIDRVLPNGIEPTNEHLAELVVCEAVINETLRLYPSIPLFLRYCIREHTVDKKHQLHIPVGTTVFINTYTLHRRSDLWP</sequence>
<organism evidence="8 9">
    <name type="scientific">Rotaria sordida</name>
    <dbReference type="NCBI Taxonomy" id="392033"/>
    <lineage>
        <taxon>Eukaryota</taxon>
        <taxon>Metazoa</taxon>
        <taxon>Spiralia</taxon>
        <taxon>Gnathifera</taxon>
        <taxon>Rotifera</taxon>
        <taxon>Eurotatoria</taxon>
        <taxon>Bdelloidea</taxon>
        <taxon>Philodinida</taxon>
        <taxon>Philodinidae</taxon>
        <taxon>Rotaria</taxon>
    </lineage>
</organism>
<gene>
    <name evidence="8" type="ORF">OTI717_LOCUS34740</name>
</gene>
<evidence type="ECO:0000256" key="2">
    <source>
        <dbReference type="ARBA" id="ARBA00010617"/>
    </source>
</evidence>
<evidence type="ECO:0008006" key="10">
    <source>
        <dbReference type="Google" id="ProtNLM"/>
    </source>
</evidence>
<dbReference type="Pfam" id="PF00067">
    <property type="entry name" value="p450"/>
    <property type="match status" value="2"/>
</dbReference>
<comment type="similarity">
    <text evidence="2">Belongs to the cytochrome P450 family.</text>
</comment>
<evidence type="ECO:0000256" key="1">
    <source>
        <dbReference type="ARBA" id="ARBA00001971"/>
    </source>
</evidence>
<keyword evidence="3" id="KW-0349">Heme</keyword>
<dbReference type="GO" id="GO:0016705">
    <property type="term" value="F:oxidoreductase activity, acting on paired donors, with incorporation or reduction of molecular oxygen"/>
    <property type="evidence" value="ECO:0007669"/>
    <property type="project" value="InterPro"/>
</dbReference>
<keyword evidence="7" id="KW-0503">Monooxygenase</keyword>
<dbReference type="AlphaFoldDB" id="A0A819VYE1"/>
<dbReference type="Gene3D" id="1.10.630.10">
    <property type="entry name" value="Cytochrome P450"/>
    <property type="match status" value="2"/>
</dbReference>
<accession>A0A819VYE1</accession>
<keyword evidence="5" id="KW-0560">Oxidoreductase</keyword>
<evidence type="ECO:0000313" key="8">
    <source>
        <dbReference type="EMBL" id="CAF4117091.1"/>
    </source>
</evidence>
<dbReference type="PANTHER" id="PTHR24302:SF15">
    <property type="entry name" value="FATTY-ACID PEROXYGENASE"/>
    <property type="match status" value="1"/>
</dbReference>
<dbReference type="PRINTS" id="PR00464">
    <property type="entry name" value="EP450II"/>
</dbReference>
<keyword evidence="4" id="KW-0479">Metal-binding</keyword>
<dbReference type="InterPro" id="IPR001128">
    <property type="entry name" value="Cyt_P450"/>
</dbReference>
<name>A0A819VYE1_9BILA</name>
<dbReference type="GO" id="GO:0008395">
    <property type="term" value="F:steroid hydroxylase activity"/>
    <property type="evidence" value="ECO:0007669"/>
    <property type="project" value="TreeGrafter"/>
</dbReference>
<dbReference type="PRINTS" id="PR00385">
    <property type="entry name" value="P450"/>
</dbReference>
<dbReference type="InterPro" id="IPR050705">
    <property type="entry name" value="Cytochrome_P450_3A"/>
</dbReference>
<evidence type="ECO:0000256" key="7">
    <source>
        <dbReference type="ARBA" id="ARBA00023033"/>
    </source>
</evidence>
<keyword evidence="6" id="KW-0408">Iron</keyword>
<dbReference type="PANTHER" id="PTHR24302">
    <property type="entry name" value="CYTOCHROME P450 FAMILY 3"/>
    <property type="match status" value="1"/>
</dbReference>
<evidence type="ECO:0000256" key="6">
    <source>
        <dbReference type="ARBA" id="ARBA00023004"/>
    </source>
</evidence>
<dbReference type="Proteomes" id="UP000663823">
    <property type="component" value="Unassembled WGS sequence"/>
</dbReference>